<evidence type="ECO:0000313" key="1">
    <source>
        <dbReference type="EMBL" id="QIG60932.1"/>
    </source>
</evidence>
<sequence length="27" mass="3245">MRSVTNEKYAEDNPNILFEKNTFQLKN</sequence>
<gene>
    <name evidence="1" type="ORF">vBLivaVAfA18_008</name>
</gene>
<dbReference type="EMBL" id="MN939540">
    <property type="protein sequence ID" value="QIG60932.1"/>
    <property type="molecule type" value="Genomic_DNA"/>
</dbReference>
<name>A0A858E9J5_9CAUD</name>
<protein>
    <submittedName>
        <fullName evidence="1">Uncharacterized protein</fullName>
    </submittedName>
</protein>
<proteinExistence type="predicted"/>
<accession>A0A858E9J5</accession>
<dbReference type="Proteomes" id="UP000609966">
    <property type="component" value="Segment"/>
</dbReference>
<evidence type="ECO:0000313" key="2">
    <source>
        <dbReference type="Proteomes" id="UP000609966"/>
    </source>
</evidence>
<organism evidence="1 2">
    <name type="scientific">Listeria phage vB_Liva_VAfA18</name>
    <dbReference type="NCBI Taxonomy" id="2712945"/>
    <lineage>
        <taxon>Viruses</taxon>
        <taxon>Duplodnaviria</taxon>
        <taxon>Heunggongvirae</taxon>
        <taxon>Uroviricota</taxon>
        <taxon>Caudoviricetes</taxon>
        <taxon>Herelleviridae</taxon>
        <taxon>Jasinskavirinae</taxon>
        <taxon>Pecentumvirus</taxon>
        <taxon>Pecentumvirus list36</taxon>
    </lineage>
</organism>
<reference evidence="1" key="1">
    <citation type="submission" date="2020-01" db="EMBL/GenBank/DDBJ databases">
        <title>Comparative genomic and phylogenetic analyses of the P100virus genus of Listeria bacteriophages and report of two new members.</title>
        <authorList>
            <person name="Blanco Fernandez M.D."/>
            <person name="Barrios M.E."/>
            <person name="Mbayed V.A."/>
            <person name="Klumpp J."/>
        </authorList>
    </citation>
    <scope>NUCLEOTIDE SEQUENCE</scope>
</reference>